<gene>
    <name evidence="1" type="ORF">P4S50_06880</name>
</gene>
<evidence type="ECO:0000313" key="1">
    <source>
        <dbReference type="EMBL" id="WFD11794.1"/>
    </source>
</evidence>
<keyword evidence="2" id="KW-1185">Reference proteome</keyword>
<dbReference type="RefSeq" id="WP_277733963.1">
    <property type="nucleotide sequence ID" value="NZ_CP120733.1"/>
</dbReference>
<evidence type="ECO:0000313" key="2">
    <source>
        <dbReference type="Proteomes" id="UP001222800"/>
    </source>
</evidence>
<sequence>MRDIAISTAAFCLWDIGPERKLNICKDLGFNHIVIAFSTLKMLHQFASSPKLCEKLTQFNNVMIHAPWCGINYKNNKATKDVFAHLETIVQTVKIDAVIFHFDCIKDWSQFRHCSFPYYIKNPNHASWQTFDEALHQHGFDSVLDINRSIRFENYIDKYLDHHEKNIKAIHVSGFIDELGRTPIIESGQMELLNKVKQVNAPIIIEGLFSPGDFQGIREEIKVIQENVYR</sequence>
<dbReference type="EMBL" id="CP120733">
    <property type="protein sequence ID" value="WFD11794.1"/>
    <property type="molecule type" value="Genomic_DNA"/>
</dbReference>
<accession>A0ABY8EJ52</accession>
<reference evidence="1 2" key="1">
    <citation type="submission" date="2023-03" db="EMBL/GenBank/DDBJ databases">
        <title>Complete genome sequence of Tepidibacter sp. SWIR-1, isolated from a deep-sea hydrothermal vent.</title>
        <authorList>
            <person name="Li X."/>
        </authorList>
    </citation>
    <scope>NUCLEOTIDE SEQUENCE [LARGE SCALE GENOMIC DNA]</scope>
    <source>
        <strain evidence="1 2">SWIR-1</strain>
    </source>
</reference>
<dbReference type="Proteomes" id="UP001222800">
    <property type="component" value="Chromosome"/>
</dbReference>
<organism evidence="1 2">
    <name type="scientific">Tepidibacter hydrothermalis</name>
    <dbReference type="NCBI Taxonomy" id="3036126"/>
    <lineage>
        <taxon>Bacteria</taxon>
        <taxon>Bacillati</taxon>
        <taxon>Bacillota</taxon>
        <taxon>Clostridia</taxon>
        <taxon>Peptostreptococcales</taxon>
        <taxon>Peptostreptococcaceae</taxon>
        <taxon>Tepidibacter</taxon>
    </lineage>
</organism>
<evidence type="ECO:0008006" key="3">
    <source>
        <dbReference type="Google" id="ProtNLM"/>
    </source>
</evidence>
<proteinExistence type="predicted"/>
<name>A0ABY8EJ52_9FIRM</name>
<protein>
    <recommendedName>
        <fullName evidence="3">Xylose isomerase-like TIM barrel domain-containing protein</fullName>
    </recommendedName>
</protein>